<dbReference type="KEGG" id="aplc:110973676"/>
<dbReference type="InterPro" id="IPR002172">
    <property type="entry name" value="LDrepeatLR_classA_rpt"/>
</dbReference>
<dbReference type="Gene3D" id="4.10.400.10">
    <property type="entry name" value="Low-density Lipoprotein Receptor"/>
    <property type="match status" value="1"/>
</dbReference>
<evidence type="ECO:0000256" key="3">
    <source>
        <dbReference type="SAM" id="MobiDB-lite"/>
    </source>
</evidence>
<dbReference type="OrthoDB" id="6514358at2759"/>
<reference evidence="7" key="1">
    <citation type="submission" date="2025-08" db="UniProtKB">
        <authorList>
            <consortium name="RefSeq"/>
        </authorList>
    </citation>
    <scope>IDENTIFICATION</scope>
</reference>
<dbReference type="PANTHER" id="PTHR24652:SF67">
    <property type="entry name" value="LOW-DENSITY LIPOPROTEIN RECEPTOR CLASS A DOMAIN-CONTAINING PROTEIN 2"/>
    <property type="match status" value="1"/>
</dbReference>
<feature type="disulfide bond" evidence="2">
    <location>
        <begin position="220"/>
        <end position="238"/>
    </location>
</feature>
<comment type="caution">
    <text evidence="2">Lacks conserved residue(s) required for the propagation of feature annotation.</text>
</comment>
<proteinExistence type="predicted"/>
<dbReference type="InterPro" id="IPR036055">
    <property type="entry name" value="LDL_receptor-like_sf"/>
</dbReference>
<dbReference type="AlphaFoldDB" id="A0A8B7XJP8"/>
<dbReference type="Proteomes" id="UP000694845">
    <property type="component" value="Unplaced"/>
</dbReference>
<organism evidence="6 7">
    <name type="scientific">Acanthaster planci</name>
    <name type="common">Crown-of-thorns starfish</name>
    <dbReference type="NCBI Taxonomy" id="133434"/>
    <lineage>
        <taxon>Eukaryota</taxon>
        <taxon>Metazoa</taxon>
        <taxon>Echinodermata</taxon>
        <taxon>Eleutherozoa</taxon>
        <taxon>Asterozoa</taxon>
        <taxon>Asteroidea</taxon>
        <taxon>Valvatacea</taxon>
        <taxon>Valvatida</taxon>
        <taxon>Acanthasteridae</taxon>
        <taxon>Acanthaster</taxon>
    </lineage>
</organism>
<keyword evidence="1 2" id="KW-1015">Disulfide bond</keyword>
<keyword evidence="4" id="KW-1133">Transmembrane helix</keyword>
<evidence type="ECO:0000256" key="4">
    <source>
        <dbReference type="SAM" id="Phobius"/>
    </source>
</evidence>
<feature type="region of interest" description="Disordered" evidence="3">
    <location>
        <begin position="359"/>
        <end position="383"/>
    </location>
</feature>
<dbReference type="CDD" id="cd00112">
    <property type="entry name" value="LDLa"/>
    <property type="match status" value="1"/>
</dbReference>
<sequence>MCDKQNLTLNGSPSGILKVECLSNSQKKNCLSSSLSETKRDLFNLNNGCHAVSMQGLCGHRVDKKDAWRLRSHDNLEDATTGDLLRPECTFVLQALKTSQAFAVSFEEYFILQDEAIVIPTTPSANATNSTQPDLFSPSGCNSSYLQIWDGDVINDVNHLVTVCGTTQSMLGLPSNVVESQTQFLTVRLTVHPTATVNVTMVTTSFDAGPCTDEVTELKCHNGRCVPRSVRCDIADNCGDNTDQRPSPPANCSLTTVVEPVDFPWDVLLAVAGALFAAFVLYWLCWRPGYIPWRLACCRNLLGGCFRDCCRGCCRDCACRACAKSGRCAPSSSCCCPTRPPGSFGGCCRGNGSKAATTVDAGGHSEPAGSPGQSGAYGGKRNRRPRGAAAVGISYLCCPCGGNNGNQTGHQGPGGGHDDKGMPSERELANWNTGGDGGHVRESR</sequence>
<feature type="transmembrane region" description="Helical" evidence="4">
    <location>
        <begin position="263"/>
        <end position="285"/>
    </location>
</feature>
<evidence type="ECO:0000313" key="7">
    <source>
        <dbReference type="RefSeq" id="XP_022080362.1"/>
    </source>
</evidence>
<dbReference type="PANTHER" id="PTHR24652">
    <property type="entry name" value="LOW-DENSITY LIPOPROTEIN RECEPTOR CLASS A DOMAIN-CONTAINING PROTEIN 2"/>
    <property type="match status" value="1"/>
</dbReference>
<dbReference type="PROSITE" id="PS01180">
    <property type="entry name" value="CUB"/>
    <property type="match status" value="1"/>
</dbReference>
<evidence type="ECO:0000256" key="1">
    <source>
        <dbReference type="ARBA" id="ARBA00023157"/>
    </source>
</evidence>
<evidence type="ECO:0000256" key="2">
    <source>
        <dbReference type="PROSITE-ProRule" id="PRU00124"/>
    </source>
</evidence>
<evidence type="ECO:0000259" key="5">
    <source>
        <dbReference type="PROSITE" id="PS01180"/>
    </source>
</evidence>
<feature type="region of interest" description="Disordered" evidence="3">
    <location>
        <begin position="409"/>
        <end position="444"/>
    </location>
</feature>
<dbReference type="InterPro" id="IPR000859">
    <property type="entry name" value="CUB_dom"/>
</dbReference>
<gene>
    <name evidence="7" type="primary">LOC110973676</name>
</gene>
<keyword evidence="4" id="KW-0812">Transmembrane</keyword>
<accession>A0A8B7XJP8</accession>
<name>A0A8B7XJP8_ACAPL</name>
<dbReference type="InterPro" id="IPR042333">
    <property type="entry name" value="LRAD2/Mig-13-like"/>
</dbReference>
<keyword evidence="4" id="KW-0472">Membrane</keyword>
<dbReference type="SUPFAM" id="SSF57424">
    <property type="entry name" value="LDL receptor-like module"/>
    <property type="match status" value="1"/>
</dbReference>
<dbReference type="GeneID" id="110973676"/>
<feature type="compositionally biased region" description="Basic and acidic residues" evidence="3">
    <location>
        <begin position="416"/>
        <end position="428"/>
    </location>
</feature>
<protein>
    <submittedName>
        <fullName evidence="7">Uncharacterized protein LOC110973676 isoform X1</fullName>
    </submittedName>
</protein>
<dbReference type="PROSITE" id="PS50068">
    <property type="entry name" value="LDLRA_2"/>
    <property type="match status" value="1"/>
</dbReference>
<feature type="domain" description="CUB" evidence="5">
    <location>
        <begin position="58"/>
        <end position="213"/>
    </location>
</feature>
<dbReference type="RefSeq" id="XP_022080362.1">
    <property type="nucleotide sequence ID" value="XM_022224670.1"/>
</dbReference>
<keyword evidence="6" id="KW-1185">Reference proteome</keyword>
<evidence type="ECO:0000313" key="6">
    <source>
        <dbReference type="Proteomes" id="UP000694845"/>
    </source>
</evidence>